<accession>A0A6P8APS6</accession>
<gene>
    <name evidence="9" type="ORF">PgNI_11342</name>
</gene>
<feature type="chain" id="PRO_5028065537" description="Glycoside hydrolase family 5 domain-containing protein" evidence="6">
    <location>
        <begin position="17"/>
        <end position="477"/>
    </location>
</feature>
<feature type="compositionally biased region" description="Low complexity" evidence="5">
    <location>
        <begin position="431"/>
        <end position="454"/>
    </location>
</feature>
<protein>
    <recommendedName>
        <fullName evidence="7">Glycoside hydrolase family 5 domain-containing protein</fullName>
    </recommendedName>
</protein>
<evidence type="ECO:0000259" key="7">
    <source>
        <dbReference type="Pfam" id="PF00150"/>
    </source>
</evidence>
<keyword evidence="3 4" id="KW-0326">Glycosidase</keyword>
<comment type="similarity">
    <text evidence="1 4">Belongs to the glycosyl hydrolase 5 (cellulase A) family.</text>
</comment>
<reference evidence="9" key="2">
    <citation type="submission" date="2019-10" db="EMBL/GenBank/DDBJ databases">
        <authorList>
            <consortium name="NCBI Genome Project"/>
        </authorList>
    </citation>
    <scope>NUCLEOTIDE SEQUENCE</scope>
    <source>
        <strain evidence="9">NI907</strain>
    </source>
</reference>
<evidence type="ECO:0000256" key="1">
    <source>
        <dbReference type="ARBA" id="ARBA00005641"/>
    </source>
</evidence>
<evidence type="ECO:0000256" key="2">
    <source>
        <dbReference type="ARBA" id="ARBA00022801"/>
    </source>
</evidence>
<keyword evidence="8" id="KW-1185">Reference proteome</keyword>
<evidence type="ECO:0000256" key="3">
    <source>
        <dbReference type="ARBA" id="ARBA00023295"/>
    </source>
</evidence>
<keyword evidence="6" id="KW-0732">Signal</keyword>
<organism evidence="8 9">
    <name type="scientific">Pyricularia grisea</name>
    <name type="common">Crabgrass-specific blast fungus</name>
    <name type="synonym">Magnaporthe grisea</name>
    <dbReference type="NCBI Taxonomy" id="148305"/>
    <lineage>
        <taxon>Eukaryota</taxon>
        <taxon>Fungi</taxon>
        <taxon>Dikarya</taxon>
        <taxon>Ascomycota</taxon>
        <taxon>Pezizomycotina</taxon>
        <taxon>Sordariomycetes</taxon>
        <taxon>Sordariomycetidae</taxon>
        <taxon>Magnaporthales</taxon>
        <taxon>Pyriculariaceae</taxon>
        <taxon>Pyricularia</taxon>
    </lineage>
</organism>
<evidence type="ECO:0000256" key="4">
    <source>
        <dbReference type="RuleBase" id="RU361153"/>
    </source>
</evidence>
<proteinExistence type="inferred from homology"/>
<dbReference type="RefSeq" id="XP_030976899.1">
    <property type="nucleotide sequence ID" value="XM_031131310.1"/>
</dbReference>
<dbReference type="GO" id="GO:0000272">
    <property type="term" value="P:polysaccharide catabolic process"/>
    <property type="evidence" value="ECO:0007669"/>
    <property type="project" value="InterPro"/>
</dbReference>
<dbReference type="GeneID" id="41966215"/>
<feature type="region of interest" description="Disordered" evidence="5">
    <location>
        <begin position="428"/>
        <end position="454"/>
    </location>
</feature>
<dbReference type="InterPro" id="IPR001547">
    <property type="entry name" value="Glyco_hydro_5"/>
</dbReference>
<dbReference type="PANTHER" id="PTHR31263">
    <property type="entry name" value="CELLULASE FAMILY PROTEIN (AFU_ORTHOLOGUE AFUA_5G14560)"/>
    <property type="match status" value="1"/>
</dbReference>
<dbReference type="GO" id="GO:0004553">
    <property type="term" value="F:hydrolase activity, hydrolyzing O-glycosyl compounds"/>
    <property type="evidence" value="ECO:0007669"/>
    <property type="project" value="InterPro"/>
</dbReference>
<feature type="signal peptide" evidence="6">
    <location>
        <begin position="1"/>
        <end position="16"/>
    </location>
</feature>
<sequence length="477" mass="52100">MRGIGTLCALAAPAAALLASGPFTTSGRWILAGDNKTNVNLAGINWPGAGEAMIPEGLQYQSAAVIAARIKSLGMNVVRLTYATEMVDQIFANGGADVTVQKSLIAALGQQNGTTVWEMVKNSNPQFDDTITRLQAFDTVASELAKQQIYVLVDNHVSKAQWCCSPLDGNSWWGDTYFSTANWTRGLTYMTEHTRDWPNLIGLSLRNELRQPLTNITLYQQAYNWETWYARTREGAAAIHKANPDALVFLSGLDSDTTLQPVVEGSNLTPGKAMFSPGDYFDGAKSKLVLELHSYANIINERLAKNCTGLRESLVQGGWSAMSTAASPGGGANNVKNRLPTLMTEFGWGQNDQEWNSTYATCIQDFLRDDVRAGWMIWAISGSYYVREGRQDFDEPWGILNHDWSDWRSQKHAMGELKRLVNSTLSITMTGDSDPNPSSGSGSGNNSPGKKNASGSIKGSVYNCVWGIAALTIFNMF</sequence>
<feature type="domain" description="Glycoside hydrolase family 5" evidence="7">
    <location>
        <begin position="37"/>
        <end position="381"/>
    </location>
</feature>
<dbReference type="Gene3D" id="3.20.20.80">
    <property type="entry name" value="Glycosidases"/>
    <property type="match status" value="1"/>
</dbReference>
<dbReference type="Pfam" id="PF00150">
    <property type="entry name" value="Cellulase"/>
    <property type="match status" value="1"/>
</dbReference>
<dbReference type="Proteomes" id="UP000515153">
    <property type="component" value="Chromosome VI"/>
</dbReference>
<reference evidence="8 9" key="1">
    <citation type="journal article" date="2019" name="Mol. Biol. Evol.">
        <title>Blast fungal genomes show frequent chromosomal changes, gene gains and losses, and effector gene turnover.</title>
        <authorList>
            <person name="Gomez Luciano L.B."/>
            <person name="Jason Tsai I."/>
            <person name="Chuma I."/>
            <person name="Tosa Y."/>
            <person name="Chen Y.H."/>
            <person name="Li J.Y."/>
            <person name="Li M.Y."/>
            <person name="Jade Lu M.Y."/>
            <person name="Nakayashiki H."/>
            <person name="Li W.H."/>
        </authorList>
    </citation>
    <scope>NUCLEOTIDE SEQUENCE [LARGE SCALE GENOMIC DNA]</scope>
    <source>
        <strain evidence="8 9">NI907</strain>
    </source>
</reference>
<evidence type="ECO:0000313" key="9">
    <source>
        <dbReference type="RefSeq" id="XP_030976899.1"/>
    </source>
</evidence>
<name>A0A6P8APS6_PYRGI</name>
<dbReference type="KEGG" id="pgri:PgNI_11342"/>
<evidence type="ECO:0000313" key="8">
    <source>
        <dbReference type="Proteomes" id="UP000515153"/>
    </source>
</evidence>
<dbReference type="SUPFAM" id="SSF51445">
    <property type="entry name" value="(Trans)glycosidases"/>
    <property type="match status" value="1"/>
</dbReference>
<dbReference type="AlphaFoldDB" id="A0A6P8APS6"/>
<dbReference type="PANTHER" id="PTHR31263:SF0">
    <property type="entry name" value="CELLULASE FAMILY PROTEIN (AFU_ORTHOLOGUE AFUA_5G14560)"/>
    <property type="match status" value="1"/>
</dbReference>
<dbReference type="InterPro" id="IPR017853">
    <property type="entry name" value="GH"/>
</dbReference>
<evidence type="ECO:0000256" key="6">
    <source>
        <dbReference type="SAM" id="SignalP"/>
    </source>
</evidence>
<evidence type="ECO:0000256" key="5">
    <source>
        <dbReference type="SAM" id="MobiDB-lite"/>
    </source>
</evidence>
<reference evidence="9" key="3">
    <citation type="submission" date="2025-08" db="UniProtKB">
        <authorList>
            <consortium name="RefSeq"/>
        </authorList>
    </citation>
    <scope>IDENTIFICATION</scope>
    <source>
        <strain evidence="9">NI907</strain>
    </source>
</reference>
<keyword evidence="2 4" id="KW-0378">Hydrolase</keyword>